<reference evidence="1" key="1">
    <citation type="submission" date="2021-06" db="EMBL/GenBank/DDBJ databases">
        <authorList>
            <person name="Hodson N. C."/>
            <person name="Mongue J. A."/>
            <person name="Jaron S. K."/>
        </authorList>
    </citation>
    <scope>NUCLEOTIDE SEQUENCE</scope>
</reference>
<dbReference type="AlphaFoldDB" id="A0A8J2KD83"/>
<name>A0A8J2KD83_9HEXA</name>
<dbReference type="Proteomes" id="UP000708208">
    <property type="component" value="Unassembled WGS sequence"/>
</dbReference>
<sequence>MNREKVLQIFVFTGVYLGVSANVQEYLHIHALNRAADIGHLYDHVSDTFFLVKGIKGDFPSNFTEFVNNPLTDFTFKRVRSFSDKLDSFNLDWRSNNNVSVDSFSGSVNVAISSPKFSGEMESSYQSLRKTLTKTDNLEVSVYGNLALGKMTLKSFDDIEDYMSKVPELSKALNGGKGTPVKFIAISLDKLDRLKTAGKYFNRESLSDEVRNSTSADEITLYILHSKMKNQYQEQQDILRKLHQYHSKATSFEDIFPTNYADHLKITIERFQQVCSIFTIEMKYLLKYSRSSSADVLDRYDRIQHNYLQNTDGPSILTEINQDIAKYDEKIGTLMWLSKFGIHILKKDEVLEAVRIENQSKCDMHVFVTTTQSEVLQESLWYDHLETFVHTNGFKVYVDCDLTEVYNSSCKGFKRRLSEGAVLHKYNQYKH</sequence>
<dbReference type="OrthoDB" id="8954335at2759"/>
<accession>A0A8J2KD83</accession>
<proteinExistence type="predicted"/>
<evidence type="ECO:0000313" key="2">
    <source>
        <dbReference type="Proteomes" id="UP000708208"/>
    </source>
</evidence>
<gene>
    <name evidence="1" type="ORF">AFUS01_LOCUS26248</name>
</gene>
<dbReference type="EMBL" id="CAJVCH010347285">
    <property type="protein sequence ID" value="CAG7815581.1"/>
    <property type="molecule type" value="Genomic_DNA"/>
</dbReference>
<keyword evidence="2" id="KW-1185">Reference proteome</keyword>
<protein>
    <submittedName>
        <fullName evidence="1">Uncharacterized protein</fullName>
    </submittedName>
</protein>
<evidence type="ECO:0000313" key="1">
    <source>
        <dbReference type="EMBL" id="CAG7815581.1"/>
    </source>
</evidence>
<comment type="caution">
    <text evidence="1">The sequence shown here is derived from an EMBL/GenBank/DDBJ whole genome shotgun (WGS) entry which is preliminary data.</text>
</comment>
<organism evidence="1 2">
    <name type="scientific">Allacma fusca</name>
    <dbReference type="NCBI Taxonomy" id="39272"/>
    <lineage>
        <taxon>Eukaryota</taxon>
        <taxon>Metazoa</taxon>
        <taxon>Ecdysozoa</taxon>
        <taxon>Arthropoda</taxon>
        <taxon>Hexapoda</taxon>
        <taxon>Collembola</taxon>
        <taxon>Symphypleona</taxon>
        <taxon>Sminthuridae</taxon>
        <taxon>Allacma</taxon>
    </lineage>
</organism>